<organism evidence="6 7">
    <name type="scientific">Rariglobus hedericola</name>
    <dbReference type="NCBI Taxonomy" id="2597822"/>
    <lineage>
        <taxon>Bacteria</taxon>
        <taxon>Pseudomonadati</taxon>
        <taxon>Verrucomicrobiota</taxon>
        <taxon>Opitutia</taxon>
        <taxon>Opitutales</taxon>
        <taxon>Opitutaceae</taxon>
        <taxon>Rariglobus</taxon>
    </lineage>
</organism>
<dbReference type="RefSeq" id="WP_144230424.1">
    <property type="nucleotide sequence ID" value="NZ_CBCRVV010000014.1"/>
</dbReference>
<dbReference type="GO" id="GO:0005524">
    <property type="term" value="F:ATP binding"/>
    <property type="evidence" value="ECO:0007669"/>
    <property type="project" value="UniProtKB-KW"/>
</dbReference>
<comment type="similarity">
    <text evidence="1">Belongs to the ABC transporter superfamily.</text>
</comment>
<reference evidence="6 7" key="1">
    <citation type="submission" date="2019-07" db="EMBL/GenBank/DDBJ databases">
        <title>Description of 53C-WASEF.</title>
        <authorList>
            <person name="Pitt A."/>
            <person name="Hahn M.W."/>
        </authorList>
    </citation>
    <scope>NUCLEOTIDE SEQUENCE [LARGE SCALE GENOMIC DNA]</scope>
    <source>
        <strain evidence="6 7">53C-WASEF</strain>
    </source>
</reference>
<dbReference type="InterPro" id="IPR027417">
    <property type="entry name" value="P-loop_NTPase"/>
</dbReference>
<dbReference type="Proteomes" id="UP000315648">
    <property type="component" value="Unassembled WGS sequence"/>
</dbReference>
<dbReference type="CDD" id="cd03220">
    <property type="entry name" value="ABC_KpsT_Wzt"/>
    <property type="match status" value="1"/>
</dbReference>
<dbReference type="OrthoDB" id="9778870at2"/>
<dbReference type="GO" id="GO:0016020">
    <property type="term" value="C:membrane"/>
    <property type="evidence" value="ECO:0007669"/>
    <property type="project" value="InterPro"/>
</dbReference>
<gene>
    <name evidence="6" type="ORF">FPL22_11105</name>
</gene>
<keyword evidence="7" id="KW-1185">Reference proteome</keyword>
<dbReference type="SUPFAM" id="SSF52540">
    <property type="entry name" value="P-loop containing nucleoside triphosphate hydrolases"/>
    <property type="match status" value="1"/>
</dbReference>
<keyword evidence="4 6" id="KW-0067">ATP-binding</keyword>
<dbReference type="Pfam" id="PF00005">
    <property type="entry name" value="ABC_tran"/>
    <property type="match status" value="1"/>
</dbReference>
<dbReference type="Gene3D" id="3.40.50.300">
    <property type="entry name" value="P-loop containing nucleotide triphosphate hydrolases"/>
    <property type="match status" value="1"/>
</dbReference>
<sequence>MSDSIIQLENVGVYYRGGRQRGAKASSAPWALRGLTLDIRRGEKLGVVGRNGCGKSTLLRLLANIISPDEGSIRYDRPDLHVQLLALGVGFEGHLSGAENAILSGLFMGKSKRHMESRLREIQEFSGLGDAFHKQVNTYSSGMNARLGFSIGLQTDPDIFLIDEVLGVGDKAFLEKSKAALRERFQANTTVVLISHDARTISEVCDRAVWMNAGRILAEGDPTHVCETYETGIASSRRAL</sequence>
<evidence type="ECO:0000313" key="7">
    <source>
        <dbReference type="Proteomes" id="UP000315648"/>
    </source>
</evidence>
<comment type="caution">
    <text evidence="6">The sequence shown here is derived from an EMBL/GenBank/DDBJ whole genome shotgun (WGS) entry which is preliminary data.</text>
</comment>
<protein>
    <submittedName>
        <fullName evidence="6">ABC transporter ATP-binding protein</fullName>
    </submittedName>
</protein>
<keyword evidence="2" id="KW-0813">Transport</keyword>
<dbReference type="PANTHER" id="PTHR46743:SF2">
    <property type="entry name" value="TEICHOIC ACIDS EXPORT ATP-BINDING PROTEIN TAGH"/>
    <property type="match status" value="1"/>
</dbReference>
<dbReference type="InterPro" id="IPR015860">
    <property type="entry name" value="ABC_transpr_TagH-like"/>
</dbReference>
<dbReference type="SMART" id="SM00382">
    <property type="entry name" value="AAA"/>
    <property type="match status" value="1"/>
</dbReference>
<evidence type="ECO:0000256" key="4">
    <source>
        <dbReference type="ARBA" id="ARBA00022840"/>
    </source>
</evidence>
<name>A0A556QJ68_9BACT</name>
<dbReference type="InterPro" id="IPR003439">
    <property type="entry name" value="ABC_transporter-like_ATP-bd"/>
</dbReference>
<feature type="domain" description="ABC transporter" evidence="5">
    <location>
        <begin position="6"/>
        <end position="238"/>
    </location>
</feature>
<dbReference type="EMBL" id="VMBG01000002">
    <property type="protein sequence ID" value="TSJ76667.1"/>
    <property type="molecule type" value="Genomic_DNA"/>
</dbReference>
<dbReference type="InterPro" id="IPR003593">
    <property type="entry name" value="AAA+_ATPase"/>
</dbReference>
<accession>A0A556QJ68</accession>
<dbReference type="GO" id="GO:0016887">
    <property type="term" value="F:ATP hydrolysis activity"/>
    <property type="evidence" value="ECO:0007669"/>
    <property type="project" value="InterPro"/>
</dbReference>
<dbReference type="InterPro" id="IPR050683">
    <property type="entry name" value="Bact_Polysacc_Export_ATP-bd"/>
</dbReference>
<evidence type="ECO:0000256" key="2">
    <source>
        <dbReference type="ARBA" id="ARBA00022448"/>
    </source>
</evidence>
<evidence type="ECO:0000313" key="6">
    <source>
        <dbReference type="EMBL" id="TSJ76667.1"/>
    </source>
</evidence>
<dbReference type="PROSITE" id="PS50893">
    <property type="entry name" value="ABC_TRANSPORTER_2"/>
    <property type="match status" value="1"/>
</dbReference>
<dbReference type="AlphaFoldDB" id="A0A556QJ68"/>
<dbReference type="PANTHER" id="PTHR46743">
    <property type="entry name" value="TEICHOIC ACIDS EXPORT ATP-BINDING PROTEIN TAGH"/>
    <property type="match status" value="1"/>
</dbReference>
<evidence type="ECO:0000256" key="1">
    <source>
        <dbReference type="ARBA" id="ARBA00005417"/>
    </source>
</evidence>
<evidence type="ECO:0000259" key="5">
    <source>
        <dbReference type="PROSITE" id="PS50893"/>
    </source>
</evidence>
<proteinExistence type="inferred from homology"/>
<evidence type="ECO:0000256" key="3">
    <source>
        <dbReference type="ARBA" id="ARBA00022741"/>
    </source>
</evidence>
<keyword evidence="3" id="KW-0547">Nucleotide-binding</keyword>
<dbReference type="GO" id="GO:0140359">
    <property type="term" value="F:ABC-type transporter activity"/>
    <property type="evidence" value="ECO:0007669"/>
    <property type="project" value="InterPro"/>
</dbReference>